<dbReference type="PANTHER" id="PTHR43861:SF1">
    <property type="entry name" value="TRANS-ACONITATE 2-METHYLTRANSFERASE"/>
    <property type="match status" value="1"/>
</dbReference>
<dbReference type="Proteomes" id="UP000199259">
    <property type="component" value="Unassembled WGS sequence"/>
</dbReference>
<proteinExistence type="predicted"/>
<evidence type="ECO:0000313" key="2">
    <source>
        <dbReference type="EMBL" id="SDG32995.1"/>
    </source>
</evidence>
<dbReference type="EMBL" id="FNCA01000012">
    <property type="protein sequence ID" value="SDG32995.1"/>
    <property type="molecule type" value="Genomic_DNA"/>
</dbReference>
<dbReference type="CDD" id="cd02440">
    <property type="entry name" value="AdoMet_MTases"/>
    <property type="match status" value="1"/>
</dbReference>
<dbReference type="Pfam" id="PF13847">
    <property type="entry name" value="Methyltransf_31"/>
    <property type="match status" value="1"/>
</dbReference>
<comment type="caution">
    <text evidence="2">The sequence shown here is derived from an EMBL/GenBank/DDBJ whole genome shotgun (WGS) entry which is preliminary data.</text>
</comment>
<evidence type="ECO:0000313" key="3">
    <source>
        <dbReference type="Proteomes" id="UP000199259"/>
    </source>
</evidence>
<dbReference type="InterPro" id="IPR029063">
    <property type="entry name" value="SAM-dependent_MTases_sf"/>
</dbReference>
<dbReference type="PANTHER" id="PTHR43861">
    <property type="entry name" value="TRANS-ACONITATE 2-METHYLTRANSFERASE-RELATED"/>
    <property type="match status" value="1"/>
</dbReference>
<name>A0A7Z7B1D5_9EURY</name>
<dbReference type="Gene3D" id="3.40.50.150">
    <property type="entry name" value="Vaccinia Virus protein VP39"/>
    <property type="match status" value="1"/>
</dbReference>
<dbReference type="AlphaFoldDB" id="A0A7Z7B1D5"/>
<gene>
    <name evidence="2" type="ORF">SAMN04488589_2726</name>
</gene>
<reference evidence="2 3" key="1">
    <citation type="submission" date="2016-10" db="EMBL/GenBank/DDBJ databases">
        <authorList>
            <person name="Varghese N."/>
            <person name="Submissions S."/>
        </authorList>
    </citation>
    <scope>NUCLEOTIDE SEQUENCE [LARGE SCALE GENOMIC DNA]</scope>
    <source>
        <strain evidence="2 3">PL 12/M</strain>
    </source>
</reference>
<dbReference type="OrthoDB" id="1018at2157"/>
<feature type="domain" description="Methyltransferase" evidence="1">
    <location>
        <begin position="38"/>
        <end position="146"/>
    </location>
</feature>
<dbReference type="RefSeq" id="WP_091710994.1">
    <property type="nucleotide sequence ID" value="NZ_FNCA01000012.1"/>
</dbReference>
<keyword evidence="2" id="KW-0489">Methyltransferase</keyword>
<keyword evidence="3" id="KW-1185">Reference proteome</keyword>
<dbReference type="GO" id="GO:0008168">
    <property type="term" value="F:methyltransferase activity"/>
    <property type="evidence" value="ECO:0007669"/>
    <property type="project" value="UniProtKB-KW"/>
</dbReference>
<evidence type="ECO:0000259" key="1">
    <source>
        <dbReference type="Pfam" id="PF13847"/>
    </source>
</evidence>
<dbReference type="InterPro" id="IPR025714">
    <property type="entry name" value="Methyltranfer_dom"/>
</dbReference>
<accession>A0A7Z7B1D5</accession>
<protein>
    <submittedName>
        <fullName evidence="2">Methyltransferase domain-containing protein</fullName>
    </submittedName>
</protein>
<dbReference type="GO" id="GO:0032259">
    <property type="term" value="P:methylation"/>
    <property type="evidence" value="ECO:0007669"/>
    <property type="project" value="UniProtKB-KW"/>
</dbReference>
<keyword evidence="2" id="KW-0808">Transferase</keyword>
<sequence>MSHDKTRVCPVERSGSLDNRIRRWLQNPQKILGPYIMEGMEVLEIGCGPGFFTMDMGRMVRKSGRVVAVDLQEGMLQKVKEKIRLSGEELNIELHKCESDRIGVSGEFDFVFLFYVVHELPDQESFFRELSSLLKNDGRILIVEPPMHVSKQAFNEMLEIAGKAGFVVVDRPKMFPNKVVLLGKN</sequence>
<organism evidence="2 3">
    <name type="scientific">Methanolobus vulcani</name>
    <dbReference type="NCBI Taxonomy" id="38026"/>
    <lineage>
        <taxon>Archaea</taxon>
        <taxon>Methanobacteriati</taxon>
        <taxon>Methanobacteriota</taxon>
        <taxon>Stenosarchaea group</taxon>
        <taxon>Methanomicrobia</taxon>
        <taxon>Methanosarcinales</taxon>
        <taxon>Methanosarcinaceae</taxon>
        <taxon>Methanolobus</taxon>
    </lineage>
</organism>
<dbReference type="SUPFAM" id="SSF53335">
    <property type="entry name" value="S-adenosyl-L-methionine-dependent methyltransferases"/>
    <property type="match status" value="1"/>
</dbReference>